<keyword evidence="4" id="KW-0067">ATP-binding</keyword>
<accession>A0A7C3SJP6</accession>
<dbReference type="PROSITE" id="PS51206">
    <property type="entry name" value="SF3_HELICASE_1"/>
    <property type="match status" value="1"/>
</dbReference>
<dbReference type="InterPro" id="IPR051620">
    <property type="entry name" value="ORF904-like_C"/>
</dbReference>
<dbReference type="NCBIfam" id="TIGR01613">
    <property type="entry name" value="primase_Cterm"/>
    <property type="match status" value="1"/>
</dbReference>
<reference evidence="6" key="1">
    <citation type="journal article" date="2020" name="mSystems">
        <title>Genome- and Community-Level Interaction Insights into Carbon Utilization and Element Cycling Functions of Hydrothermarchaeota in Hydrothermal Sediment.</title>
        <authorList>
            <person name="Zhou Z."/>
            <person name="Liu Y."/>
            <person name="Xu W."/>
            <person name="Pan J."/>
            <person name="Luo Z.H."/>
            <person name="Li M."/>
        </authorList>
    </citation>
    <scope>NUCLEOTIDE SEQUENCE [LARGE SCALE GENOMIC DNA]</scope>
    <source>
        <strain evidence="6">SpSt-776</strain>
    </source>
</reference>
<dbReference type="InterPro" id="IPR006500">
    <property type="entry name" value="Helicase_put_C_phage/plasmid"/>
</dbReference>
<feature type="domain" description="SF3 helicase" evidence="5">
    <location>
        <begin position="218"/>
        <end position="382"/>
    </location>
</feature>
<dbReference type="Pfam" id="PF03288">
    <property type="entry name" value="Pox_D5"/>
    <property type="match status" value="1"/>
</dbReference>
<comment type="caution">
    <text evidence="6">The sequence shown here is derived from an EMBL/GenBank/DDBJ whole genome shotgun (WGS) entry which is preliminary data.</text>
</comment>
<evidence type="ECO:0000256" key="2">
    <source>
        <dbReference type="ARBA" id="ARBA00022801"/>
    </source>
</evidence>
<dbReference type="PANTHER" id="PTHR35372">
    <property type="entry name" value="ATP BINDING PROTEIN-RELATED"/>
    <property type="match status" value="1"/>
</dbReference>
<dbReference type="InterPro" id="IPR014818">
    <property type="entry name" value="Phage/plasmid_primase_P4_C"/>
</dbReference>
<evidence type="ECO:0000256" key="1">
    <source>
        <dbReference type="ARBA" id="ARBA00022741"/>
    </source>
</evidence>
<name>A0A7C3SJP6_9BACT</name>
<dbReference type="AlphaFoldDB" id="A0A7C3SJP6"/>
<dbReference type="SMART" id="SM00885">
    <property type="entry name" value="D5_N"/>
    <property type="match status" value="1"/>
</dbReference>
<protein>
    <submittedName>
        <fullName evidence="6">DNA primase</fullName>
    </submittedName>
</protein>
<keyword evidence="2" id="KW-0378">Hydrolase</keyword>
<dbReference type="PANTHER" id="PTHR35372:SF2">
    <property type="entry name" value="SF3 HELICASE DOMAIN-CONTAINING PROTEIN"/>
    <property type="match status" value="1"/>
</dbReference>
<dbReference type="Gene3D" id="3.40.50.300">
    <property type="entry name" value="P-loop containing nucleotide triphosphate hydrolases"/>
    <property type="match status" value="1"/>
</dbReference>
<dbReference type="InterPro" id="IPR036390">
    <property type="entry name" value="WH_DNA-bd_sf"/>
</dbReference>
<keyword evidence="3" id="KW-0347">Helicase</keyword>
<evidence type="ECO:0000313" key="6">
    <source>
        <dbReference type="EMBL" id="HGB14087.1"/>
    </source>
</evidence>
<dbReference type="EMBL" id="DTHB01000017">
    <property type="protein sequence ID" value="HGB14087.1"/>
    <property type="molecule type" value="Genomic_DNA"/>
</dbReference>
<dbReference type="GO" id="GO:0004386">
    <property type="term" value="F:helicase activity"/>
    <property type="evidence" value="ECO:0007669"/>
    <property type="project" value="UniProtKB-KW"/>
</dbReference>
<evidence type="ECO:0000256" key="4">
    <source>
        <dbReference type="ARBA" id="ARBA00022840"/>
    </source>
</evidence>
<dbReference type="InterPro" id="IPR027417">
    <property type="entry name" value="P-loop_NTPase"/>
</dbReference>
<gene>
    <name evidence="6" type="ORF">ENV62_02450</name>
</gene>
<keyword evidence="1" id="KW-0547">Nucleotide-binding</keyword>
<evidence type="ECO:0000259" key="5">
    <source>
        <dbReference type="PROSITE" id="PS51206"/>
    </source>
</evidence>
<proteinExistence type="predicted"/>
<evidence type="ECO:0000256" key="3">
    <source>
        <dbReference type="ARBA" id="ARBA00022806"/>
    </source>
</evidence>
<dbReference type="GO" id="GO:0005524">
    <property type="term" value="F:ATP binding"/>
    <property type="evidence" value="ECO:0007669"/>
    <property type="project" value="UniProtKB-KW"/>
</dbReference>
<dbReference type="InterPro" id="IPR004968">
    <property type="entry name" value="DNA_primase/NTPase_C"/>
</dbReference>
<organism evidence="6">
    <name type="scientific">Desulfobacca acetoxidans</name>
    <dbReference type="NCBI Taxonomy" id="60893"/>
    <lineage>
        <taxon>Bacteria</taxon>
        <taxon>Pseudomonadati</taxon>
        <taxon>Thermodesulfobacteriota</taxon>
        <taxon>Desulfobaccia</taxon>
        <taxon>Desulfobaccales</taxon>
        <taxon>Desulfobaccaceae</taxon>
        <taxon>Desulfobacca</taxon>
    </lineage>
</organism>
<dbReference type="GO" id="GO:0016787">
    <property type="term" value="F:hydrolase activity"/>
    <property type="evidence" value="ECO:0007669"/>
    <property type="project" value="UniProtKB-KW"/>
</dbReference>
<dbReference type="Pfam" id="PF08706">
    <property type="entry name" value="D5_N"/>
    <property type="match status" value="1"/>
</dbReference>
<dbReference type="InterPro" id="IPR014015">
    <property type="entry name" value="Helicase_SF3_DNA-vir"/>
</dbReference>
<sequence>MAPKATGIREKVRKKIAQERRVHAAPEDEFVFRCAMDGQRGDARLLVKLLKDRYCFDHASGMWYRWAGHFWVEDEINSILVVLDEVVGEYEHQAQKTSWQAVNALREGDKALCKEAEKKRQVLLKKIGKLQERDWRKKVLDFAAAGPESLGISGKEWDRYSHLLPCPNGVIDLRDGSFRGGRPEDYLKTICPTEYRGLHELAPHWDEFLLTIFNGDAELAAYVRRVLGYSLLGQVVEHIMVIWWGVGRNGKGTLVEIIHYVLGELSGPIPSELLLEQSRTRSSAAPSPDILALRGKRLVWASETQEGRRLDAAKLKWLVGGDTLVGREVYGKRLLRFPPSHTMVLLTNHRPHLAADDDAIWERIFLVPFTVSFVDQPFAPHQRPRDKEISEKLKKEASGILAWLVQGCLEWQKVGLQPPPMVVAATREYRQSEDTLQDFFDDCCILAPHAQVKAGELYEAYRDWCNRNGLKPLNGKSFGQKLRARFSWKKSGTIIYEGIGLKM</sequence>
<dbReference type="SUPFAM" id="SSF46785">
    <property type="entry name" value="Winged helix' DNA-binding domain"/>
    <property type="match status" value="1"/>
</dbReference>